<evidence type="ECO:0000259" key="1">
    <source>
        <dbReference type="Pfam" id="PF03178"/>
    </source>
</evidence>
<proteinExistence type="predicted"/>
<name>A0A0A9Y5B5_LYGHE</name>
<evidence type="ECO:0000313" key="3">
    <source>
        <dbReference type="EMBL" id="JAQ10268.1"/>
    </source>
</evidence>
<gene>
    <name evidence="2" type="primary">RSE1</name>
    <name evidence="2" type="ORF">CM83_72488</name>
    <name evidence="3" type="ORF">g.4170</name>
</gene>
<organism evidence="2">
    <name type="scientific">Lygus hesperus</name>
    <name type="common">Western plant bug</name>
    <dbReference type="NCBI Taxonomy" id="30085"/>
    <lineage>
        <taxon>Eukaryota</taxon>
        <taxon>Metazoa</taxon>
        <taxon>Ecdysozoa</taxon>
        <taxon>Arthropoda</taxon>
        <taxon>Hexapoda</taxon>
        <taxon>Insecta</taxon>
        <taxon>Pterygota</taxon>
        <taxon>Neoptera</taxon>
        <taxon>Paraneoptera</taxon>
        <taxon>Hemiptera</taxon>
        <taxon>Heteroptera</taxon>
        <taxon>Panheteroptera</taxon>
        <taxon>Cimicomorpha</taxon>
        <taxon>Miridae</taxon>
        <taxon>Mirini</taxon>
        <taxon>Lygus</taxon>
    </lineage>
</organism>
<protein>
    <submittedName>
        <fullName evidence="2">Pre-mRNA-splicing factor RSE1</fullName>
    </submittedName>
</protein>
<dbReference type="Gene3D" id="2.130.10.10">
    <property type="entry name" value="YVTN repeat-like/Quinoprotein amine dehydrogenase"/>
    <property type="match status" value="1"/>
</dbReference>
<dbReference type="EMBL" id="GDHC01008361">
    <property type="protein sequence ID" value="JAQ10268.1"/>
    <property type="molecule type" value="Transcribed_RNA"/>
</dbReference>
<accession>A0A0A9Y5B5</accession>
<dbReference type="GO" id="GO:0005634">
    <property type="term" value="C:nucleus"/>
    <property type="evidence" value="ECO:0007669"/>
    <property type="project" value="InterPro"/>
</dbReference>
<sequence>TSSSSSSKSTTPFYATDLYRCRQDDLRALQTARQKQLLIVCATVQHSVFIATLLPGDRQLPSYLMYVAHDSLLPRQLTCMTVLDDRTIAVGDRHGHITLLRIPSSTRLGFSESPDSMHEAEINAMTHYLKDKQTLDEVACYATGSVITSLTHLTYDPTHGEDASLRTKILFYATSRGSVGALLPFVIEEDAALAAHVQPIIASHLRALLLPASGAVSVNAIGSLGLSLYTLASNRLHCAYPVHHVIEGDLFRLFLQSYGDESGDGVTHDDENAKTSDNDIQEMECACGALFSARARAAVERELERAKKVEATRRKVLGAPAR</sequence>
<dbReference type="InterPro" id="IPR050358">
    <property type="entry name" value="RSE1/DDB1/CFT1"/>
</dbReference>
<dbReference type="AlphaFoldDB" id="A0A0A9Y5B5"/>
<dbReference type="EMBL" id="GBHO01016778">
    <property type="protein sequence ID" value="JAG26826.1"/>
    <property type="molecule type" value="Transcribed_RNA"/>
</dbReference>
<reference evidence="3" key="3">
    <citation type="journal article" date="2016" name="Gigascience">
        <title>De novo construction of an expanded transcriptome assembly for the western tarnished plant bug, Lygus hesperus.</title>
        <authorList>
            <person name="Tassone E.E."/>
            <person name="Geib S.M."/>
            <person name="Hall B."/>
            <person name="Fabrick J.A."/>
            <person name="Brent C.S."/>
            <person name="Hull J.J."/>
        </authorList>
    </citation>
    <scope>NUCLEOTIDE SEQUENCE</scope>
</reference>
<dbReference type="PANTHER" id="PTHR10644">
    <property type="entry name" value="DNA REPAIR/RNA PROCESSING CPSF FAMILY"/>
    <property type="match status" value="1"/>
</dbReference>
<evidence type="ECO:0000313" key="2">
    <source>
        <dbReference type="EMBL" id="JAG26826.1"/>
    </source>
</evidence>
<reference evidence="2" key="2">
    <citation type="submission" date="2014-07" db="EMBL/GenBank/DDBJ databases">
        <authorList>
            <person name="Hull J."/>
        </authorList>
    </citation>
    <scope>NUCLEOTIDE SEQUENCE</scope>
</reference>
<dbReference type="InterPro" id="IPR004871">
    <property type="entry name" value="RSE1/DDB1/CPSF1_C"/>
</dbReference>
<dbReference type="GO" id="GO:0003676">
    <property type="term" value="F:nucleic acid binding"/>
    <property type="evidence" value="ECO:0007669"/>
    <property type="project" value="InterPro"/>
</dbReference>
<reference evidence="2" key="1">
    <citation type="journal article" date="2014" name="PLoS ONE">
        <title>Transcriptome-Based Identification of ABC Transporters in the Western Tarnished Plant Bug Lygus hesperus.</title>
        <authorList>
            <person name="Hull J.J."/>
            <person name="Chaney K."/>
            <person name="Geib S.M."/>
            <person name="Fabrick J.A."/>
            <person name="Brent C.S."/>
            <person name="Walsh D."/>
            <person name="Lavine L.C."/>
        </authorList>
    </citation>
    <scope>NUCLEOTIDE SEQUENCE</scope>
</reference>
<feature type="non-terminal residue" evidence="2">
    <location>
        <position position="1"/>
    </location>
</feature>
<dbReference type="InterPro" id="IPR015943">
    <property type="entry name" value="WD40/YVTN_repeat-like_dom_sf"/>
</dbReference>
<dbReference type="Pfam" id="PF03178">
    <property type="entry name" value="CPSF_A"/>
    <property type="match status" value="1"/>
</dbReference>
<feature type="domain" description="RSE1/DDB1/CPSF1 C-terminal" evidence="1">
    <location>
        <begin position="35"/>
        <end position="206"/>
    </location>
</feature>